<evidence type="ECO:0000313" key="16">
    <source>
        <dbReference type="EMBL" id="PAA69662.1"/>
    </source>
</evidence>
<feature type="region of interest" description="Disordered" evidence="14">
    <location>
        <begin position="288"/>
        <end position="358"/>
    </location>
</feature>
<accession>A0A267F9I3</accession>
<dbReference type="EMBL" id="NIVC01001303">
    <property type="protein sequence ID" value="PAA69662.1"/>
    <property type="molecule type" value="Genomic_DNA"/>
</dbReference>
<keyword evidence="8 15" id="KW-1133">Transmembrane helix</keyword>
<sequence length="681" mass="75726">LLVMHFRRRIPQIDMAKRGRSSRRSKFVESSNSGVLLYLKFLLIWAVVLMLDFLLEFRFEYLWPCWLLLRSLHDSYRYQGIMFLLFFLCLGLTSDVILYLFVPVHWLFFLASTYVWVQFVWNSERGVSIPTILLWTLFVYVEFSIRLRQMRNLPFNVDLCRPFAAHSIGYPIVTLGFGFKTYLCYRYRLRKQHEVRQRNSFHFDLLDKALGLPPSETNGSIGNGSGGAGLDSEEAQHNGHYNEIVDGDDATATSVTSAITAAGGGGGGVGLMKKLAAAAAAAASVASGHDDSAGSQEFCEKQQQQQQQRPDVNLNAPQHEEESNSACAKTSYKNVKKLGGGGGSGGGKDGPKKKVLNTDPCYQRLETDVKRLRGDLQSSRSVESDLRSQLANLAGAEKQVRMELSSVRQDNESLQNRLHNLVQRSQTDKANCQQLEKKLAEERKVRQATEAALDRERRAKEELLSNLCTVRQSNECTSEHCRSRRSQLESELKAARRELRAKDETARAREVELRELAKMREESREREVLMTALNAMKEKNAVLDQALRDENKMKQDLLSALHKARRDIDYFQNLIQTKDRELVDLKSLMNSSPASGNDFCWSSGGGQTSMLGYPNSPSAVSSASSLMFDHQAQQQQLFHGPGGVLSCFGGGAGGGGGGADLAPPTSSCADVVAATSRAPSQ</sequence>
<dbReference type="PANTHER" id="PTHR47464:SF2">
    <property type="entry name" value="MACOILIN"/>
    <property type="match status" value="1"/>
</dbReference>
<dbReference type="GO" id="GO:0023041">
    <property type="term" value="P:neuronal signal transduction"/>
    <property type="evidence" value="ECO:0007669"/>
    <property type="project" value="InterPro"/>
</dbReference>
<feature type="compositionally biased region" description="Gly residues" evidence="14">
    <location>
        <begin position="338"/>
        <end position="348"/>
    </location>
</feature>
<keyword evidence="6 15" id="KW-0812">Transmembrane</keyword>
<name>A0A267F9I3_9PLAT</name>
<proteinExistence type="predicted"/>
<evidence type="ECO:0000256" key="10">
    <source>
        <dbReference type="ARBA" id="ARBA00023180"/>
    </source>
</evidence>
<evidence type="ECO:0000256" key="12">
    <source>
        <dbReference type="ARBA" id="ARBA00031129"/>
    </source>
</evidence>
<gene>
    <name evidence="16" type="ORF">BOX15_Mlig027250g1</name>
</gene>
<evidence type="ECO:0000256" key="11">
    <source>
        <dbReference type="ARBA" id="ARBA00023242"/>
    </source>
</evidence>
<dbReference type="Pfam" id="PF09726">
    <property type="entry name" value="Macoilin"/>
    <property type="match status" value="2"/>
</dbReference>
<evidence type="ECO:0000256" key="5">
    <source>
        <dbReference type="ARBA" id="ARBA00022553"/>
    </source>
</evidence>
<feature type="transmembrane region" description="Helical" evidence="15">
    <location>
        <begin position="127"/>
        <end position="145"/>
    </location>
</feature>
<dbReference type="PANTHER" id="PTHR47464">
    <property type="entry name" value="MACOILIN"/>
    <property type="match status" value="1"/>
</dbReference>
<comment type="function">
    <text evidence="1">Plays a role in the regulation of neuronal activity.</text>
</comment>
<evidence type="ECO:0000256" key="14">
    <source>
        <dbReference type="SAM" id="MobiDB-lite"/>
    </source>
</evidence>
<reference evidence="16 17" key="1">
    <citation type="submission" date="2017-06" db="EMBL/GenBank/DDBJ databases">
        <title>A platform for efficient transgenesis in Macrostomum lignano, a flatworm model organism for stem cell research.</title>
        <authorList>
            <person name="Berezikov E."/>
        </authorList>
    </citation>
    <scope>NUCLEOTIDE SEQUENCE [LARGE SCALE GENOMIC DNA]</scope>
    <source>
        <strain evidence="16">DV1</strain>
        <tissue evidence="16">Whole organism</tissue>
    </source>
</reference>
<comment type="subcellular location">
    <subcellularLocation>
        <location evidence="2">Nucleus membrane</location>
        <topology evidence="2">Multi-pass membrane protein</topology>
    </subcellularLocation>
    <subcellularLocation>
        <location evidence="3">Rough endoplasmic reticulum membrane</location>
        <topology evidence="3">Multi-pass membrane protein</topology>
    </subcellularLocation>
</comment>
<evidence type="ECO:0000313" key="17">
    <source>
        <dbReference type="Proteomes" id="UP000215902"/>
    </source>
</evidence>
<feature type="non-terminal residue" evidence="16">
    <location>
        <position position="1"/>
    </location>
</feature>
<dbReference type="OrthoDB" id="10071111at2759"/>
<evidence type="ECO:0000256" key="7">
    <source>
        <dbReference type="ARBA" id="ARBA00022824"/>
    </source>
</evidence>
<feature type="coiled-coil region" evidence="13">
    <location>
        <begin position="397"/>
        <end position="539"/>
    </location>
</feature>
<dbReference type="Proteomes" id="UP000215902">
    <property type="component" value="Unassembled WGS sequence"/>
</dbReference>
<keyword evidence="5" id="KW-0597">Phosphoprotein</keyword>
<evidence type="ECO:0000256" key="8">
    <source>
        <dbReference type="ARBA" id="ARBA00022989"/>
    </source>
</evidence>
<feature type="compositionally biased region" description="Polar residues" evidence="14">
    <location>
        <begin position="324"/>
        <end position="333"/>
    </location>
</feature>
<feature type="transmembrane region" description="Helical" evidence="15">
    <location>
        <begin position="75"/>
        <end position="93"/>
    </location>
</feature>
<organism evidence="16 17">
    <name type="scientific">Macrostomum lignano</name>
    <dbReference type="NCBI Taxonomy" id="282301"/>
    <lineage>
        <taxon>Eukaryota</taxon>
        <taxon>Metazoa</taxon>
        <taxon>Spiralia</taxon>
        <taxon>Lophotrochozoa</taxon>
        <taxon>Platyhelminthes</taxon>
        <taxon>Rhabditophora</taxon>
        <taxon>Macrostomorpha</taxon>
        <taxon>Macrostomida</taxon>
        <taxon>Macrostomidae</taxon>
        <taxon>Macrostomum</taxon>
    </lineage>
</organism>
<dbReference type="STRING" id="282301.A0A267F9I3"/>
<keyword evidence="7" id="KW-0256">Endoplasmic reticulum</keyword>
<evidence type="ECO:0000256" key="4">
    <source>
        <dbReference type="ARBA" id="ARBA00021882"/>
    </source>
</evidence>
<keyword evidence="13" id="KW-0175">Coiled coil</keyword>
<dbReference type="InterPro" id="IPR019130">
    <property type="entry name" value="Macoilin"/>
</dbReference>
<evidence type="ECO:0000256" key="9">
    <source>
        <dbReference type="ARBA" id="ARBA00023136"/>
    </source>
</evidence>
<evidence type="ECO:0000256" key="1">
    <source>
        <dbReference type="ARBA" id="ARBA00003440"/>
    </source>
</evidence>
<evidence type="ECO:0000256" key="3">
    <source>
        <dbReference type="ARBA" id="ARBA00004269"/>
    </source>
</evidence>
<keyword evidence="9 15" id="KW-0472">Membrane</keyword>
<evidence type="ECO:0000256" key="6">
    <source>
        <dbReference type="ARBA" id="ARBA00022692"/>
    </source>
</evidence>
<protein>
    <recommendedName>
        <fullName evidence="4">Macoilin</fullName>
    </recommendedName>
    <alternativeName>
        <fullName evidence="12">Transmembrane protein 57</fullName>
    </alternativeName>
</protein>
<evidence type="ECO:0000256" key="2">
    <source>
        <dbReference type="ARBA" id="ARBA00004232"/>
    </source>
</evidence>
<feature type="transmembrane region" description="Helical" evidence="15">
    <location>
        <begin position="35"/>
        <end position="55"/>
    </location>
</feature>
<keyword evidence="11" id="KW-0539">Nucleus</keyword>
<comment type="caution">
    <text evidence="16">The sequence shown here is derived from an EMBL/GenBank/DDBJ whole genome shotgun (WGS) entry which is preliminary data.</text>
</comment>
<evidence type="ECO:0000256" key="15">
    <source>
        <dbReference type="SAM" id="Phobius"/>
    </source>
</evidence>
<keyword evidence="17" id="KW-1185">Reference proteome</keyword>
<feature type="transmembrane region" description="Helical" evidence="15">
    <location>
        <begin position="100"/>
        <end position="121"/>
    </location>
</feature>
<dbReference type="GO" id="GO:0031965">
    <property type="term" value="C:nuclear membrane"/>
    <property type="evidence" value="ECO:0007669"/>
    <property type="project" value="UniProtKB-SubCell"/>
</dbReference>
<dbReference type="GO" id="GO:0030867">
    <property type="term" value="C:rough endoplasmic reticulum membrane"/>
    <property type="evidence" value="ECO:0007669"/>
    <property type="project" value="UniProtKB-SubCell"/>
</dbReference>
<keyword evidence="10" id="KW-0325">Glycoprotein</keyword>
<evidence type="ECO:0000256" key="13">
    <source>
        <dbReference type="SAM" id="Coils"/>
    </source>
</evidence>
<dbReference type="AlphaFoldDB" id="A0A267F9I3"/>